<keyword evidence="3" id="KW-1185">Reference proteome</keyword>
<dbReference type="InterPro" id="IPR000960">
    <property type="entry name" value="Flavin_mOase"/>
</dbReference>
<dbReference type="GO" id="GO:0004497">
    <property type="term" value="F:monooxygenase activity"/>
    <property type="evidence" value="ECO:0007669"/>
    <property type="project" value="TreeGrafter"/>
</dbReference>
<dbReference type="GO" id="GO:0050661">
    <property type="term" value="F:NADP binding"/>
    <property type="evidence" value="ECO:0007669"/>
    <property type="project" value="InterPro"/>
</dbReference>
<accession>A0A554VDM3</accession>
<name>A0A554VDM3_9FLAO</name>
<gene>
    <name evidence="2" type="ORF">FOF46_24445</name>
</gene>
<dbReference type="PANTHER" id="PTHR43539">
    <property type="entry name" value="FLAVIN-BINDING MONOOXYGENASE-LIKE PROTEIN (AFU_ORTHOLOGUE AFUA_4G09220)"/>
    <property type="match status" value="1"/>
</dbReference>
<sequence>MKIQELENLVIGAGPAGLAVAGRLRKNNIPFEIIEQSNKIAWSWHNHYDRLLLHTVKELSYLPYLKFPEEYPRYIPKSLLAEYYEKYAEHFKIEPQYNTKVETIQKKGNHWIVDTNTDISFMAKNVIVATGVNRVPYAPKWKGQDDFKGKIIHSRVYKNGKPFLGQKVIIVGMGNTGAELALDLSEAHIDVTLSVRSPLLIVPRDINGRPVQTTAKKLEKLPFGLGRWIGKQVRNIVIGDLSKYGISISKEDPIDHLKKTGKTPVIDLGTVKRIKEGKIKVVGDIDHFNKNGIQLKSGIDIEADVILLATGYRAKIEDFIEDTDELLDVEGVPKSPIAVGAHQGLFFVGFDNYKLGGILGTIFNDSKTIVDEILKQ</sequence>
<proteinExistence type="predicted"/>
<dbReference type="SUPFAM" id="SSF51905">
    <property type="entry name" value="FAD/NAD(P)-binding domain"/>
    <property type="match status" value="2"/>
</dbReference>
<dbReference type="PIRSF" id="PIRSF000332">
    <property type="entry name" value="FMO"/>
    <property type="match status" value="1"/>
</dbReference>
<dbReference type="EMBL" id="VLNR01000068">
    <property type="protein sequence ID" value="TSE04979.1"/>
    <property type="molecule type" value="Genomic_DNA"/>
</dbReference>
<organism evidence="2 3">
    <name type="scientific">Aquimarina algiphila</name>
    <dbReference type="NCBI Taxonomy" id="2047982"/>
    <lineage>
        <taxon>Bacteria</taxon>
        <taxon>Pseudomonadati</taxon>
        <taxon>Bacteroidota</taxon>
        <taxon>Flavobacteriia</taxon>
        <taxon>Flavobacteriales</taxon>
        <taxon>Flavobacteriaceae</taxon>
        <taxon>Aquimarina</taxon>
    </lineage>
</organism>
<dbReference type="PRINTS" id="PR00368">
    <property type="entry name" value="FADPNR"/>
</dbReference>
<dbReference type="AlphaFoldDB" id="A0A554VDM3"/>
<dbReference type="RefSeq" id="WP_143918275.1">
    <property type="nucleotide sequence ID" value="NZ_CANMIK010000033.1"/>
</dbReference>
<dbReference type="PANTHER" id="PTHR43539:SF78">
    <property type="entry name" value="FLAVIN-CONTAINING MONOOXYGENASE"/>
    <property type="match status" value="1"/>
</dbReference>
<reference evidence="2 3" key="1">
    <citation type="submission" date="2019-07" db="EMBL/GenBank/DDBJ databases">
        <title>The draft genome sequence of Aquimarina algiphila M91.</title>
        <authorList>
            <person name="Meng X."/>
        </authorList>
    </citation>
    <scope>NUCLEOTIDE SEQUENCE [LARGE SCALE GENOMIC DNA]</scope>
    <source>
        <strain evidence="2 3">M91</strain>
    </source>
</reference>
<dbReference type="GO" id="GO:0005829">
    <property type="term" value="C:cytosol"/>
    <property type="evidence" value="ECO:0007669"/>
    <property type="project" value="TreeGrafter"/>
</dbReference>
<evidence type="ECO:0000313" key="2">
    <source>
        <dbReference type="EMBL" id="TSE04979.1"/>
    </source>
</evidence>
<dbReference type="Proteomes" id="UP000318833">
    <property type="component" value="Unassembled WGS sequence"/>
</dbReference>
<comment type="caution">
    <text evidence="2">The sequence shown here is derived from an EMBL/GenBank/DDBJ whole genome shotgun (WGS) entry which is preliminary data.</text>
</comment>
<evidence type="ECO:0000256" key="1">
    <source>
        <dbReference type="ARBA" id="ARBA00023002"/>
    </source>
</evidence>
<protein>
    <submittedName>
        <fullName evidence="2">NAD(P)/FAD-dependent oxidoreductase</fullName>
    </submittedName>
</protein>
<dbReference type="GO" id="GO:0050660">
    <property type="term" value="F:flavin adenine dinucleotide binding"/>
    <property type="evidence" value="ECO:0007669"/>
    <property type="project" value="InterPro"/>
</dbReference>
<dbReference type="InterPro" id="IPR050982">
    <property type="entry name" value="Auxin_biosynth/cation_transpt"/>
</dbReference>
<dbReference type="PRINTS" id="PR00469">
    <property type="entry name" value="PNDRDTASEII"/>
</dbReference>
<dbReference type="InterPro" id="IPR036188">
    <property type="entry name" value="FAD/NAD-bd_sf"/>
</dbReference>
<keyword evidence="1" id="KW-0560">Oxidoreductase</keyword>
<evidence type="ECO:0000313" key="3">
    <source>
        <dbReference type="Proteomes" id="UP000318833"/>
    </source>
</evidence>
<dbReference type="Gene3D" id="3.50.50.60">
    <property type="entry name" value="FAD/NAD(P)-binding domain"/>
    <property type="match status" value="1"/>
</dbReference>
<dbReference type="Pfam" id="PF13738">
    <property type="entry name" value="Pyr_redox_3"/>
    <property type="match status" value="1"/>
</dbReference>
<dbReference type="OrthoDB" id="9778740at2"/>